<dbReference type="Proteomes" id="UP000494106">
    <property type="component" value="Unassembled WGS sequence"/>
</dbReference>
<organism evidence="1 4">
    <name type="scientific">Arctia plantaginis</name>
    <name type="common">Wood tiger moth</name>
    <name type="synonym">Phalaena plantaginis</name>
    <dbReference type="NCBI Taxonomy" id="874455"/>
    <lineage>
        <taxon>Eukaryota</taxon>
        <taxon>Metazoa</taxon>
        <taxon>Ecdysozoa</taxon>
        <taxon>Arthropoda</taxon>
        <taxon>Hexapoda</taxon>
        <taxon>Insecta</taxon>
        <taxon>Pterygota</taxon>
        <taxon>Neoptera</taxon>
        <taxon>Endopterygota</taxon>
        <taxon>Lepidoptera</taxon>
        <taxon>Glossata</taxon>
        <taxon>Ditrysia</taxon>
        <taxon>Noctuoidea</taxon>
        <taxon>Erebidae</taxon>
        <taxon>Arctiinae</taxon>
        <taxon>Arctia</taxon>
    </lineage>
</organism>
<dbReference type="OrthoDB" id="7318435at2759"/>
<evidence type="ECO:0000313" key="2">
    <source>
        <dbReference type="EMBL" id="CAB3257047.1"/>
    </source>
</evidence>
<dbReference type="EMBL" id="CADEBC010000590">
    <property type="protein sequence ID" value="CAB3257047.1"/>
    <property type="molecule type" value="Genomic_DNA"/>
</dbReference>
<evidence type="ECO:0000313" key="1">
    <source>
        <dbReference type="EMBL" id="CAB3228920.1"/>
    </source>
</evidence>
<name>A0A8S0Z8C0_ARCPL</name>
<accession>A0A8S0Z8C0</accession>
<sequence length="122" mass="13466">MRARFFREAARTTSSPAACWSTAKPRLQSASDSRYITHLHSENSLSPDTGTYCIDYVTSQLTVTAQGTSEDPREVYQRVLTPRTVGKSGRVIKRVGSSCGVDVGVEGARRLRTHRADGYISR</sequence>
<protein>
    <submittedName>
        <fullName evidence="1">Uncharacterized protein</fullName>
    </submittedName>
</protein>
<dbReference type="AlphaFoldDB" id="A0A8S0Z8C0"/>
<dbReference type="EMBL" id="CADEBD010000284">
    <property type="protein sequence ID" value="CAB3228920.1"/>
    <property type="molecule type" value="Genomic_DNA"/>
</dbReference>
<evidence type="ECO:0000313" key="3">
    <source>
        <dbReference type="Proteomes" id="UP000494106"/>
    </source>
</evidence>
<proteinExistence type="predicted"/>
<keyword evidence="3" id="KW-1185">Reference proteome</keyword>
<gene>
    <name evidence="2" type="ORF">APLA_LOCUS15740</name>
    <name evidence="1" type="ORF">APLA_LOCUS3723</name>
</gene>
<comment type="caution">
    <text evidence="1">The sequence shown here is derived from an EMBL/GenBank/DDBJ whole genome shotgun (WGS) entry which is preliminary data.</text>
</comment>
<evidence type="ECO:0000313" key="4">
    <source>
        <dbReference type="Proteomes" id="UP000494256"/>
    </source>
</evidence>
<dbReference type="Proteomes" id="UP000494256">
    <property type="component" value="Unassembled WGS sequence"/>
</dbReference>
<reference evidence="3 4" key="1">
    <citation type="submission" date="2020-04" db="EMBL/GenBank/DDBJ databases">
        <authorList>
            <person name="Wallbank WR R."/>
            <person name="Pardo Diaz C."/>
            <person name="Kozak K."/>
            <person name="Martin S."/>
            <person name="Jiggins C."/>
            <person name="Moest M."/>
            <person name="Warren A I."/>
            <person name="Byers J.R.P. K."/>
            <person name="Montejo-Kovacevich G."/>
            <person name="Yen C E."/>
        </authorList>
    </citation>
    <scope>NUCLEOTIDE SEQUENCE [LARGE SCALE GENOMIC DNA]</scope>
</reference>